<dbReference type="Proteomes" id="UP000291866">
    <property type="component" value="Unassembled WGS sequence"/>
</dbReference>
<feature type="domain" description="O-antigen ligase-related" evidence="6">
    <location>
        <begin position="206"/>
        <end position="357"/>
    </location>
</feature>
<feature type="transmembrane region" description="Helical" evidence="5">
    <location>
        <begin position="247"/>
        <end position="267"/>
    </location>
</feature>
<evidence type="ECO:0000256" key="3">
    <source>
        <dbReference type="ARBA" id="ARBA00022989"/>
    </source>
</evidence>
<keyword evidence="2 5" id="KW-0812">Transmembrane</keyword>
<organism evidence="7 8">
    <name type="scientific">Rhizobium leguminosarum bv. viciae</name>
    <dbReference type="NCBI Taxonomy" id="387"/>
    <lineage>
        <taxon>Bacteria</taxon>
        <taxon>Pseudomonadati</taxon>
        <taxon>Pseudomonadota</taxon>
        <taxon>Alphaproteobacteria</taxon>
        <taxon>Hyphomicrobiales</taxon>
        <taxon>Rhizobiaceae</taxon>
        <taxon>Rhizobium/Agrobacterium group</taxon>
        <taxon>Rhizobium</taxon>
    </lineage>
</organism>
<evidence type="ECO:0000256" key="5">
    <source>
        <dbReference type="SAM" id="Phobius"/>
    </source>
</evidence>
<dbReference type="AlphaFoldDB" id="A0A8G2IVQ4"/>
<feature type="transmembrane region" description="Helical" evidence="5">
    <location>
        <begin position="379"/>
        <end position="401"/>
    </location>
</feature>
<protein>
    <submittedName>
        <fullName evidence="7">O-antigen ligase domain-containing protein</fullName>
    </submittedName>
</protein>
<keyword evidence="3 5" id="KW-1133">Transmembrane helix</keyword>
<dbReference type="GO" id="GO:0016020">
    <property type="term" value="C:membrane"/>
    <property type="evidence" value="ECO:0007669"/>
    <property type="project" value="UniProtKB-SubCell"/>
</dbReference>
<sequence>MATVRTGKVNYFRQLKMAVLYPGNEAGSALDRNNRIAVFLFAILPGLSPNFNSFILLASMVWGAYCLATGSLALNLSKSDRLVAIGMSIYPLVMIASIFINPPYSEELDWIFRLLPFFSVWLILPRMRQSPDGSLVPLFILGAGIGMIVTFLFSLLQIMFLMERAEAGTSNAALLGVIGVLFGGIALLNVQSPRSVEQRIAILGYAAGLGCVLLSGTRSAWLVIPIHIVIFLWYFRKHSFHLSLRSLAITSSLLLAGLITLGSGQILHRIQALQENLTSLERTDGEITSLSARFALYKGALSAISKDPLTGYGPQNRMASVLAELPDNIRPKLPYSHVHNGFLTAGIDAGVFGIAALSLMLLTPVIGAWRKEAGPGRDLAIALALLLFSSYVITGSFGIMFNQKALDPIFAYMVALICADRGSTGFAPVVRS</sequence>
<dbReference type="Pfam" id="PF04932">
    <property type="entry name" value="Wzy_C"/>
    <property type="match status" value="1"/>
</dbReference>
<evidence type="ECO:0000256" key="4">
    <source>
        <dbReference type="ARBA" id="ARBA00023136"/>
    </source>
</evidence>
<comment type="caution">
    <text evidence="7">The sequence shown here is derived from an EMBL/GenBank/DDBJ whole genome shotgun (WGS) entry which is preliminary data.</text>
</comment>
<dbReference type="GO" id="GO:0016874">
    <property type="term" value="F:ligase activity"/>
    <property type="evidence" value="ECO:0007669"/>
    <property type="project" value="UniProtKB-KW"/>
</dbReference>
<evidence type="ECO:0000313" key="7">
    <source>
        <dbReference type="EMBL" id="TBX89712.1"/>
    </source>
</evidence>
<gene>
    <name evidence="7" type="ORF">E0H31_23065</name>
</gene>
<keyword evidence="7" id="KW-0436">Ligase</keyword>
<name>A0A8G2IVQ4_RHILV</name>
<keyword evidence="4 5" id="KW-0472">Membrane</keyword>
<comment type="subcellular location">
    <subcellularLocation>
        <location evidence="1">Membrane</location>
        <topology evidence="1">Multi-pass membrane protein</topology>
    </subcellularLocation>
</comment>
<evidence type="ECO:0000259" key="6">
    <source>
        <dbReference type="Pfam" id="PF04932"/>
    </source>
</evidence>
<dbReference type="InterPro" id="IPR051533">
    <property type="entry name" value="WaaL-like"/>
</dbReference>
<feature type="transmembrane region" description="Helical" evidence="5">
    <location>
        <begin position="172"/>
        <end position="190"/>
    </location>
</feature>
<dbReference type="RefSeq" id="WP_011649588.1">
    <property type="nucleotide sequence ID" value="NZ_SJLU01000012.1"/>
</dbReference>
<feature type="transmembrane region" description="Helical" evidence="5">
    <location>
        <begin position="82"/>
        <end position="104"/>
    </location>
</feature>
<dbReference type="EMBL" id="SJLU01000012">
    <property type="protein sequence ID" value="TBX89712.1"/>
    <property type="molecule type" value="Genomic_DNA"/>
</dbReference>
<feature type="transmembrane region" description="Helical" evidence="5">
    <location>
        <begin position="342"/>
        <end position="367"/>
    </location>
</feature>
<dbReference type="OMA" id="GARFDMW"/>
<evidence type="ECO:0000256" key="1">
    <source>
        <dbReference type="ARBA" id="ARBA00004141"/>
    </source>
</evidence>
<reference evidence="7 8" key="1">
    <citation type="submission" date="2019-02" db="EMBL/GenBank/DDBJ databases">
        <title>The competitiveness to form nodules shapes the capacities of Rhizobium leguminosarum sv viciae communities to promote symbiosis with specific hosts.</title>
        <authorList>
            <person name="Boivin S."/>
            <person name="Lepetit M."/>
        </authorList>
    </citation>
    <scope>NUCLEOTIDE SEQUENCE [LARGE SCALE GENOMIC DNA]</scope>
    <source>
        <strain evidence="7 8">SPF4F3</strain>
    </source>
</reference>
<accession>A0A8G2IVQ4</accession>
<feature type="transmembrane region" description="Helical" evidence="5">
    <location>
        <begin position="54"/>
        <end position="75"/>
    </location>
</feature>
<evidence type="ECO:0000313" key="8">
    <source>
        <dbReference type="Proteomes" id="UP000291866"/>
    </source>
</evidence>
<proteinExistence type="predicted"/>
<dbReference type="GeneID" id="303210038"/>
<feature type="transmembrane region" description="Helical" evidence="5">
    <location>
        <begin position="202"/>
        <end position="235"/>
    </location>
</feature>
<feature type="transmembrane region" description="Helical" evidence="5">
    <location>
        <begin position="139"/>
        <end position="160"/>
    </location>
</feature>
<dbReference type="PANTHER" id="PTHR37422:SF17">
    <property type="entry name" value="O-ANTIGEN LIGASE"/>
    <property type="match status" value="1"/>
</dbReference>
<dbReference type="PANTHER" id="PTHR37422">
    <property type="entry name" value="TEICHURONIC ACID BIOSYNTHESIS PROTEIN TUAE"/>
    <property type="match status" value="1"/>
</dbReference>
<dbReference type="InterPro" id="IPR007016">
    <property type="entry name" value="O-antigen_ligase-rel_domated"/>
</dbReference>
<evidence type="ECO:0000256" key="2">
    <source>
        <dbReference type="ARBA" id="ARBA00022692"/>
    </source>
</evidence>